<name>A0ABR2CRV6_9ROSI</name>
<reference evidence="1 2" key="1">
    <citation type="journal article" date="2024" name="G3 (Bethesda)">
        <title>Genome assembly of Hibiscus sabdariffa L. provides insights into metabolisms of medicinal natural products.</title>
        <authorList>
            <person name="Kim T."/>
        </authorList>
    </citation>
    <scope>NUCLEOTIDE SEQUENCE [LARGE SCALE GENOMIC DNA]</scope>
    <source>
        <strain evidence="1">TK-2024</strain>
        <tissue evidence="1">Old leaves</tissue>
    </source>
</reference>
<dbReference type="Proteomes" id="UP001472677">
    <property type="component" value="Unassembled WGS sequence"/>
</dbReference>
<protein>
    <submittedName>
        <fullName evidence="1">Uncharacterized protein</fullName>
    </submittedName>
</protein>
<sequence>MNESFQLCKQDDSGKLLWVCCIFQSLPSSDVFIDNLANIHVFIWKHLLQVGQAKHYGTSNKQWLFQ</sequence>
<gene>
    <name evidence="1" type="ORF">V6N12_056225</name>
</gene>
<accession>A0ABR2CRV6</accession>
<dbReference type="EMBL" id="JBBPBM010000045">
    <property type="protein sequence ID" value="KAK8522517.1"/>
    <property type="molecule type" value="Genomic_DNA"/>
</dbReference>
<evidence type="ECO:0000313" key="1">
    <source>
        <dbReference type="EMBL" id="KAK8522517.1"/>
    </source>
</evidence>
<evidence type="ECO:0000313" key="2">
    <source>
        <dbReference type="Proteomes" id="UP001472677"/>
    </source>
</evidence>
<organism evidence="1 2">
    <name type="scientific">Hibiscus sabdariffa</name>
    <name type="common">roselle</name>
    <dbReference type="NCBI Taxonomy" id="183260"/>
    <lineage>
        <taxon>Eukaryota</taxon>
        <taxon>Viridiplantae</taxon>
        <taxon>Streptophyta</taxon>
        <taxon>Embryophyta</taxon>
        <taxon>Tracheophyta</taxon>
        <taxon>Spermatophyta</taxon>
        <taxon>Magnoliopsida</taxon>
        <taxon>eudicotyledons</taxon>
        <taxon>Gunneridae</taxon>
        <taxon>Pentapetalae</taxon>
        <taxon>rosids</taxon>
        <taxon>malvids</taxon>
        <taxon>Malvales</taxon>
        <taxon>Malvaceae</taxon>
        <taxon>Malvoideae</taxon>
        <taxon>Hibiscus</taxon>
    </lineage>
</organism>
<proteinExistence type="predicted"/>
<keyword evidence="2" id="KW-1185">Reference proteome</keyword>
<comment type="caution">
    <text evidence="1">The sequence shown here is derived from an EMBL/GenBank/DDBJ whole genome shotgun (WGS) entry which is preliminary data.</text>
</comment>